<sequence length="77" mass="8784">MMARFPASRGASLILGIDMTESFQVRLQIPSKTFEGIRKMRSGFAHSWAEAEVGGRQHKFALRWQPSSTRFENLRDA</sequence>
<comment type="caution">
    <text evidence="1">The sequence shown here is derived from an EMBL/GenBank/DDBJ whole genome shotgun (WGS) entry which is preliminary data.</text>
</comment>
<reference evidence="2" key="1">
    <citation type="journal article" date="2019" name="Int. J. Syst. Evol. Microbiol.">
        <title>The Global Catalogue of Microorganisms (GCM) 10K type strain sequencing project: providing services to taxonomists for standard genome sequencing and annotation.</title>
        <authorList>
            <consortium name="The Broad Institute Genomics Platform"/>
            <consortium name="The Broad Institute Genome Sequencing Center for Infectious Disease"/>
            <person name="Wu L."/>
            <person name="Ma J."/>
        </authorList>
    </citation>
    <scope>NUCLEOTIDE SEQUENCE [LARGE SCALE GENOMIC DNA]</scope>
    <source>
        <strain evidence="2">CGMCC 1.8860</strain>
    </source>
</reference>
<keyword evidence="2" id="KW-1185">Reference proteome</keyword>
<accession>A0ABQ2PI69</accession>
<evidence type="ECO:0000313" key="2">
    <source>
        <dbReference type="Proteomes" id="UP000621859"/>
    </source>
</evidence>
<protein>
    <submittedName>
        <fullName evidence="1">Uncharacterized protein</fullName>
    </submittedName>
</protein>
<organism evidence="1 2">
    <name type="scientific">Silvimonas amylolytica</name>
    <dbReference type="NCBI Taxonomy" id="449663"/>
    <lineage>
        <taxon>Bacteria</taxon>
        <taxon>Pseudomonadati</taxon>
        <taxon>Pseudomonadota</taxon>
        <taxon>Betaproteobacteria</taxon>
        <taxon>Neisseriales</taxon>
        <taxon>Chitinibacteraceae</taxon>
        <taxon>Silvimonas</taxon>
    </lineage>
</organism>
<proteinExistence type="predicted"/>
<dbReference type="EMBL" id="BMLY01000001">
    <property type="protein sequence ID" value="GGP25302.1"/>
    <property type="molecule type" value="Genomic_DNA"/>
</dbReference>
<evidence type="ECO:0000313" key="1">
    <source>
        <dbReference type="EMBL" id="GGP25302.1"/>
    </source>
</evidence>
<gene>
    <name evidence="1" type="ORF">GCM10010971_11210</name>
</gene>
<name>A0ABQ2PI69_9NEIS</name>
<dbReference type="Proteomes" id="UP000621859">
    <property type="component" value="Unassembled WGS sequence"/>
</dbReference>